<dbReference type="FunFam" id="3.40.190.10:FF:000035">
    <property type="entry name" value="Molybdate ABC transporter substrate-binding protein"/>
    <property type="match status" value="1"/>
</dbReference>
<sequence>MLILLQKQSTLLCAIIASLTCAHADVTVYAAASMTNAIDEINQRYAQTYPKSARVKTSYAASSTLAKQIEQGAPANVLVSADTAWMDYLANKNYLVAGSRRNLLANRLVLIAPKNKLPSTTIRPTKDFAIGRAFGGRLCTGQVESVPVGRYAKQALRNLGWWQTLQPRLVETDDVRAALNFVNRGECALGIVYATDARIANNVQVVAIMPANLHTPIVYPMALVQPKSSVKPDAETLRYYQFLQSPTAKAVYRKYGFSVL</sequence>
<dbReference type="PANTHER" id="PTHR30632:SF17">
    <property type="entry name" value="MOLYBDATE-BINDING PROTEIN MODA"/>
    <property type="match status" value="1"/>
</dbReference>
<name>A0A1B8QF57_9GAMM</name>
<evidence type="ECO:0000256" key="1">
    <source>
        <dbReference type="ARBA" id="ARBA00009175"/>
    </source>
</evidence>
<dbReference type="NCBIfam" id="TIGR01256">
    <property type="entry name" value="modA"/>
    <property type="match status" value="1"/>
</dbReference>
<dbReference type="STRING" id="34059.A9308_03415"/>
<dbReference type="GO" id="GO:1901359">
    <property type="term" value="F:tungstate binding"/>
    <property type="evidence" value="ECO:0007669"/>
    <property type="project" value="UniProtKB-ARBA"/>
</dbReference>
<dbReference type="Proteomes" id="UP000255193">
    <property type="component" value="Unassembled WGS sequence"/>
</dbReference>
<evidence type="ECO:0000256" key="2">
    <source>
        <dbReference type="ARBA" id="ARBA00022505"/>
    </source>
</evidence>
<comment type="subunit">
    <text evidence="5">The complex is composed of two ATP-binding proteins (ModC), two transmembrane proteins (ModB) and a solute-binding protein (ModA).</text>
</comment>
<dbReference type="GO" id="GO:0030973">
    <property type="term" value="F:molybdate ion binding"/>
    <property type="evidence" value="ECO:0007669"/>
    <property type="project" value="TreeGrafter"/>
</dbReference>
<feature type="binding site" evidence="6">
    <location>
        <position position="193"/>
    </location>
    <ligand>
        <name>molybdate</name>
        <dbReference type="ChEBI" id="CHEBI:36264"/>
    </ligand>
</feature>
<proteinExistence type="inferred from homology"/>
<dbReference type="GO" id="GO:0015689">
    <property type="term" value="P:molybdate ion transport"/>
    <property type="evidence" value="ECO:0007669"/>
    <property type="project" value="InterPro"/>
</dbReference>
<evidence type="ECO:0000313" key="8">
    <source>
        <dbReference type="EMBL" id="OBX80598.1"/>
    </source>
</evidence>
<dbReference type="PANTHER" id="PTHR30632">
    <property type="entry name" value="MOLYBDATE-BINDING PERIPLASMIC PROTEIN"/>
    <property type="match status" value="1"/>
</dbReference>
<feature type="binding site" evidence="6">
    <location>
        <position position="175"/>
    </location>
    <ligand>
        <name>molybdate</name>
        <dbReference type="ChEBI" id="CHEBI:36264"/>
    </ligand>
</feature>
<feature type="chain" id="PRO_5010465182" evidence="7">
    <location>
        <begin position="25"/>
        <end position="260"/>
    </location>
</feature>
<keyword evidence="12" id="KW-1185">Reference proteome</keyword>
<feature type="signal peptide" evidence="7">
    <location>
        <begin position="1"/>
        <end position="24"/>
    </location>
</feature>
<dbReference type="EMBL" id="LZNA01000010">
    <property type="protein sequence ID" value="OBX83988.1"/>
    <property type="molecule type" value="Genomic_DNA"/>
</dbReference>
<keyword evidence="3 6" id="KW-0479">Metal-binding</keyword>
<feature type="binding site" evidence="6">
    <location>
        <position position="62"/>
    </location>
    <ligand>
        <name>molybdate</name>
        <dbReference type="ChEBI" id="CHEBI:36264"/>
    </ligand>
</feature>
<evidence type="ECO:0000256" key="6">
    <source>
        <dbReference type="PIRSR" id="PIRSR004846-1"/>
    </source>
</evidence>
<evidence type="ECO:0000313" key="10">
    <source>
        <dbReference type="EMBL" id="STY95545.1"/>
    </source>
</evidence>
<dbReference type="OrthoDB" id="9785015at2"/>
<reference evidence="9 12" key="1">
    <citation type="submission" date="2016-06" db="EMBL/GenBank/DDBJ databases">
        <title>Draft genome of Moraxella atlantae CCUG 59586.</title>
        <authorList>
            <person name="Salva-Serra F."/>
            <person name="Engstrom-Jakobsson H."/>
            <person name="Thorell K."/>
            <person name="Gonzales-Siles L."/>
            <person name="Karlsson R."/>
            <person name="Boulund F."/>
            <person name="Engstrand L."/>
            <person name="Kristiansson E."/>
            <person name="Moore E."/>
        </authorList>
    </citation>
    <scope>NUCLEOTIDE SEQUENCE [LARGE SCALE GENOMIC DNA]</scope>
    <source>
        <strain evidence="9 12">CCUG 59586</strain>
    </source>
</reference>
<dbReference type="SUPFAM" id="SSF53850">
    <property type="entry name" value="Periplasmic binding protein-like II"/>
    <property type="match status" value="1"/>
</dbReference>
<comment type="similarity">
    <text evidence="1">Belongs to the bacterial solute-binding protein ModA family.</text>
</comment>
<dbReference type="Pfam" id="PF13531">
    <property type="entry name" value="SBP_bac_11"/>
    <property type="match status" value="1"/>
</dbReference>
<evidence type="ECO:0000313" key="12">
    <source>
        <dbReference type="Proteomes" id="UP000092616"/>
    </source>
</evidence>
<dbReference type="PIRSF" id="PIRSF004846">
    <property type="entry name" value="ModA"/>
    <property type="match status" value="1"/>
</dbReference>
<gene>
    <name evidence="10" type="primary">modA</name>
    <name evidence="9" type="ORF">A9306_04220</name>
    <name evidence="8" type="ORF">A9308_03415</name>
    <name evidence="10" type="ORF">NCTC11091_01339</name>
</gene>
<keyword evidence="4 7" id="KW-0732">Signal</keyword>
<reference evidence="8 11" key="2">
    <citation type="submission" date="2016-06" db="EMBL/GenBank/DDBJ databases">
        <title>Draft genome of Moraxella atlantae CCUG 66109.</title>
        <authorList>
            <person name="Salva-Serra F."/>
            <person name="Engstrom-Jakobsson H."/>
            <person name="Thorell K."/>
            <person name="Gonzales-Siles L."/>
            <person name="Karlsson R."/>
            <person name="Boulund F."/>
            <person name="Engstrand L."/>
            <person name="Kristiansson E."/>
            <person name="Moore E."/>
        </authorList>
    </citation>
    <scope>NUCLEOTIDE SEQUENCE [LARGE SCALE GENOMIC DNA]</scope>
    <source>
        <strain evidence="8 11">CCUG 66109</strain>
    </source>
</reference>
<organism evidence="8 11">
    <name type="scientific">Faucicola atlantae</name>
    <dbReference type="NCBI Taxonomy" id="34059"/>
    <lineage>
        <taxon>Bacteria</taxon>
        <taxon>Pseudomonadati</taxon>
        <taxon>Pseudomonadota</taxon>
        <taxon>Gammaproteobacteria</taxon>
        <taxon>Moraxellales</taxon>
        <taxon>Moraxellaceae</taxon>
        <taxon>Faucicola</taxon>
    </lineage>
</organism>
<dbReference type="AlphaFoldDB" id="A0A1B8QF57"/>
<accession>A0A1B8QF57</accession>
<evidence type="ECO:0000256" key="7">
    <source>
        <dbReference type="SAM" id="SignalP"/>
    </source>
</evidence>
<evidence type="ECO:0000256" key="4">
    <source>
        <dbReference type="ARBA" id="ARBA00022729"/>
    </source>
</evidence>
<evidence type="ECO:0000313" key="9">
    <source>
        <dbReference type="EMBL" id="OBX83988.1"/>
    </source>
</evidence>
<dbReference type="InterPro" id="IPR005950">
    <property type="entry name" value="ModA"/>
</dbReference>
<evidence type="ECO:0000313" key="11">
    <source>
        <dbReference type="Proteomes" id="UP000092508"/>
    </source>
</evidence>
<reference evidence="10 13" key="3">
    <citation type="submission" date="2018-06" db="EMBL/GenBank/DDBJ databases">
        <authorList>
            <consortium name="Pathogen Informatics"/>
            <person name="Doyle S."/>
        </authorList>
    </citation>
    <scope>NUCLEOTIDE SEQUENCE [LARGE SCALE GENOMIC DNA]</scope>
    <source>
        <strain evidence="10 13">NCTC11091</strain>
    </source>
</reference>
<dbReference type="RefSeq" id="WP_067054659.1">
    <property type="nucleotide sequence ID" value="NZ_LZMZ01000005.1"/>
</dbReference>
<evidence type="ECO:0000256" key="5">
    <source>
        <dbReference type="ARBA" id="ARBA00062515"/>
    </source>
</evidence>
<dbReference type="Proteomes" id="UP000092508">
    <property type="component" value="Unassembled WGS sequence"/>
</dbReference>
<dbReference type="EMBL" id="LZMZ01000005">
    <property type="protein sequence ID" value="OBX80598.1"/>
    <property type="molecule type" value="Genomic_DNA"/>
</dbReference>
<keyword evidence="2 6" id="KW-0500">Molybdenum</keyword>
<dbReference type="GO" id="GO:0030288">
    <property type="term" value="C:outer membrane-bounded periplasmic space"/>
    <property type="evidence" value="ECO:0007669"/>
    <property type="project" value="TreeGrafter"/>
</dbReference>
<dbReference type="GO" id="GO:0046872">
    <property type="term" value="F:metal ion binding"/>
    <property type="evidence" value="ECO:0007669"/>
    <property type="project" value="UniProtKB-KW"/>
</dbReference>
<evidence type="ECO:0000256" key="3">
    <source>
        <dbReference type="ARBA" id="ARBA00022723"/>
    </source>
</evidence>
<dbReference type="Gene3D" id="3.40.190.10">
    <property type="entry name" value="Periplasmic binding protein-like II"/>
    <property type="match status" value="2"/>
</dbReference>
<dbReference type="EMBL" id="UGQA01000001">
    <property type="protein sequence ID" value="STY95545.1"/>
    <property type="molecule type" value="Genomic_DNA"/>
</dbReference>
<protein>
    <submittedName>
        <fullName evidence="8">Molybdate ABC transporter substrate-binding protein</fullName>
    </submittedName>
    <submittedName>
        <fullName evidence="10">Molybdate-binding periplasmic protein</fullName>
    </submittedName>
</protein>
<feature type="binding site" evidence="6">
    <location>
        <position position="33"/>
    </location>
    <ligand>
        <name>molybdate</name>
        <dbReference type="ChEBI" id="CHEBI:36264"/>
    </ligand>
</feature>
<evidence type="ECO:0000313" key="13">
    <source>
        <dbReference type="Proteomes" id="UP000255193"/>
    </source>
</evidence>
<dbReference type="InterPro" id="IPR050682">
    <property type="entry name" value="ModA/WtpA"/>
</dbReference>
<dbReference type="Proteomes" id="UP000092616">
    <property type="component" value="Unassembled WGS sequence"/>
</dbReference>